<dbReference type="Proteomes" id="UP000663792">
    <property type="component" value="Unassembled WGS sequence"/>
</dbReference>
<dbReference type="EMBL" id="JAERWK010000018">
    <property type="protein sequence ID" value="MBM9468434.1"/>
    <property type="molecule type" value="Genomic_DNA"/>
</dbReference>
<dbReference type="PANTHER" id="PTHR48081">
    <property type="entry name" value="AB HYDROLASE SUPERFAMILY PROTEIN C4A8.06C"/>
    <property type="match status" value="1"/>
</dbReference>
<feature type="compositionally biased region" description="Low complexity" evidence="2">
    <location>
        <begin position="1"/>
        <end position="16"/>
    </location>
</feature>
<dbReference type="PANTHER" id="PTHR48081:SF8">
    <property type="entry name" value="ALPHA_BETA HYDROLASE FOLD-3 DOMAIN-CONTAINING PROTEIN-RELATED"/>
    <property type="match status" value="1"/>
</dbReference>
<feature type="region of interest" description="Disordered" evidence="2">
    <location>
        <begin position="1"/>
        <end position="21"/>
    </location>
</feature>
<proteinExistence type="predicted"/>
<dbReference type="GO" id="GO:0016787">
    <property type="term" value="F:hydrolase activity"/>
    <property type="evidence" value="ECO:0007669"/>
    <property type="project" value="UniProtKB-KW"/>
</dbReference>
<evidence type="ECO:0000313" key="5">
    <source>
        <dbReference type="Proteomes" id="UP000663792"/>
    </source>
</evidence>
<dbReference type="InterPro" id="IPR050300">
    <property type="entry name" value="GDXG_lipolytic_enzyme"/>
</dbReference>
<evidence type="ECO:0000313" key="4">
    <source>
        <dbReference type="EMBL" id="MBM9468434.1"/>
    </source>
</evidence>
<name>A0A938YHV3_9ACTN</name>
<evidence type="ECO:0000256" key="1">
    <source>
        <dbReference type="ARBA" id="ARBA00022801"/>
    </source>
</evidence>
<reference evidence="4" key="1">
    <citation type="submission" date="2021-01" db="EMBL/GenBank/DDBJ databases">
        <title>YIM 132084 draft genome.</title>
        <authorList>
            <person name="An D."/>
        </authorList>
    </citation>
    <scope>NUCLEOTIDE SEQUENCE</scope>
    <source>
        <strain evidence="4">YIM 132084</strain>
    </source>
</reference>
<dbReference type="AlphaFoldDB" id="A0A938YHV3"/>
<dbReference type="SUPFAM" id="SSF53474">
    <property type="entry name" value="alpha/beta-Hydrolases"/>
    <property type="match status" value="1"/>
</dbReference>
<protein>
    <submittedName>
        <fullName evidence="4">Alpha/beta hydrolase</fullName>
    </submittedName>
</protein>
<sequence>MTDQITPVPTGTGVPAFGPPPPFDPELGALLAGLAGQLPSSITPEMISAMREGALNPVTDDDLRRAGAFDVEERSVPGPDGAPDISLLICRPTGVSAATPAIYHTHGGGMIIGDNRTGILTMLDLAAEFGLAVVSVEYRLAPEHPDPAPIEDCYAGLVWTAEHAAELGIDPERIIVAGGSAGGGLAAGLALLARDRGGPALLAQILLYPMLDDRNESVSSRQMAGRGVWDSTSNLTGWTALLGDRRGGPDVSPYAAPARATDVSGLPPAFIDVGTAETFRDEDVEYATRLWHAGGECELHVWPGAFHGFDMFAPEMMLSRDALAARPRWLARILAR</sequence>
<gene>
    <name evidence="4" type="ORF">JL106_14210</name>
</gene>
<dbReference type="InterPro" id="IPR029058">
    <property type="entry name" value="AB_hydrolase_fold"/>
</dbReference>
<dbReference type="Pfam" id="PF07859">
    <property type="entry name" value="Abhydrolase_3"/>
    <property type="match status" value="1"/>
</dbReference>
<evidence type="ECO:0000256" key="2">
    <source>
        <dbReference type="SAM" id="MobiDB-lite"/>
    </source>
</evidence>
<feature type="domain" description="Alpha/beta hydrolase fold-3" evidence="3">
    <location>
        <begin position="103"/>
        <end position="310"/>
    </location>
</feature>
<comment type="caution">
    <text evidence="4">The sequence shown here is derived from an EMBL/GenBank/DDBJ whole genome shotgun (WGS) entry which is preliminary data.</text>
</comment>
<organism evidence="4 5">
    <name type="scientific">Nakamurella leprariae</name>
    <dbReference type="NCBI Taxonomy" id="2803911"/>
    <lineage>
        <taxon>Bacteria</taxon>
        <taxon>Bacillati</taxon>
        <taxon>Actinomycetota</taxon>
        <taxon>Actinomycetes</taxon>
        <taxon>Nakamurellales</taxon>
        <taxon>Nakamurellaceae</taxon>
        <taxon>Nakamurella</taxon>
    </lineage>
</organism>
<dbReference type="RefSeq" id="WP_205261393.1">
    <property type="nucleotide sequence ID" value="NZ_JAERWK010000018.1"/>
</dbReference>
<keyword evidence="1 4" id="KW-0378">Hydrolase</keyword>
<accession>A0A938YHV3</accession>
<keyword evidence="5" id="KW-1185">Reference proteome</keyword>
<dbReference type="InterPro" id="IPR013094">
    <property type="entry name" value="AB_hydrolase_3"/>
</dbReference>
<dbReference type="Gene3D" id="3.40.50.1820">
    <property type="entry name" value="alpha/beta hydrolase"/>
    <property type="match status" value="1"/>
</dbReference>
<evidence type="ECO:0000259" key="3">
    <source>
        <dbReference type="Pfam" id="PF07859"/>
    </source>
</evidence>